<keyword evidence="1" id="KW-0732">Signal</keyword>
<organism evidence="2">
    <name type="scientific">Phaeomonas parva</name>
    <dbReference type="NCBI Taxonomy" id="124430"/>
    <lineage>
        <taxon>Eukaryota</taxon>
        <taxon>Sar</taxon>
        <taxon>Stramenopiles</taxon>
        <taxon>Ochrophyta</taxon>
        <taxon>Pinguiophyceae</taxon>
        <taxon>Pinguiochrysidales</taxon>
        <taxon>Pinguiochrysidaceae</taxon>
        <taxon>Phaeomonas</taxon>
    </lineage>
</organism>
<accession>A0A7S1XMK9</accession>
<dbReference type="Gene3D" id="3.40.50.300">
    <property type="entry name" value="P-loop containing nucleotide triphosphate hydrolases"/>
    <property type="match status" value="1"/>
</dbReference>
<dbReference type="Pfam" id="PF03567">
    <property type="entry name" value="Sulfotransfer_2"/>
    <property type="match status" value="1"/>
</dbReference>
<dbReference type="GO" id="GO:0008146">
    <property type="term" value="F:sulfotransferase activity"/>
    <property type="evidence" value="ECO:0007669"/>
    <property type="project" value="InterPro"/>
</dbReference>
<evidence type="ECO:0008006" key="3">
    <source>
        <dbReference type="Google" id="ProtNLM"/>
    </source>
</evidence>
<proteinExistence type="predicted"/>
<dbReference type="SUPFAM" id="SSF52540">
    <property type="entry name" value="P-loop containing nucleoside triphosphate hydrolases"/>
    <property type="match status" value="1"/>
</dbReference>
<name>A0A7S1XMK9_9STRA</name>
<evidence type="ECO:0000313" key="2">
    <source>
        <dbReference type="EMBL" id="CAD9246657.1"/>
    </source>
</evidence>
<dbReference type="InterPro" id="IPR027417">
    <property type="entry name" value="P-loop_NTPase"/>
</dbReference>
<gene>
    <name evidence="2" type="ORF">PPAR1163_LOCUS5009</name>
</gene>
<reference evidence="2" key="1">
    <citation type="submission" date="2021-01" db="EMBL/GenBank/DDBJ databases">
        <authorList>
            <person name="Corre E."/>
            <person name="Pelletier E."/>
            <person name="Niang G."/>
            <person name="Scheremetjew M."/>
            <person name="Finn R."/>
            <person name="Kale V."/>
            <person name="Holt S."/>
            <person name="Cochrane G."/>
            <person name="Meng A."/>
            <person name="Brown T."/>
            <person name="Cohen L."/>
        </authorList>
    </citation>
    <scope>NUCLEOTIDE SEQUENCE</scope>
    <source>
        <strain evidence="2">CCMP2877</strain>
    </source>
</reference>
<protein>
    <recommendedName>
        <fullName evidence="3">Sulfotransferase domain-containing protein</fullName>
    </recommendedName>
</protein>
<dbReference type="AlphaFoldDB" id="A0A7S1XMK9"/>
<feature type="signal peptide" evidence="1">
    <location>
        <begin position="1"/>
        <end position="26"/>
    </location>
</feature>
<dbReference type="GO" id="GO:0016020">
    <property type="term" value="C:membrane"/>
    <property type="evidence" value="ECO:0007669"/>
    <property type="project" value="InterPro"/>
</dbReference>
<dbReference type="InterPro" id="IPR005331">
    <property type="entry name" value="Sulfotransferase"/>
</dbReference>
<sequence length="266" mass="29093">MRQHRTGPNALAVAFIFAAASATVAAEAAPAPGSDDAEALGLGLRGGARFLTRGEAAPPTPHDFFFVHIPKTGGTTIEILFNRIGIKVGLFKSRDERGNYNPVEVPASFAANYTEDAHSEWCSPWHIPPSHAGVSFENKVSFTIVREPLARLLSQFEWAIKLPELGNSTQIYNEMYETDPTAAFECWVESLVYVGVDSTVDDCHLLPQHMYLTDVNGSAIENVIRFEHLAEDMAAFARKYSLPEGAFLLSQAPRSTLTLTPTLILT</sequence>
<evidence type="ECO:0000256" key="1">
    <source>
        <dbReference type="SAM" id="SignalP"/>
    </source>
</evidence>
<dbReference type="EMBL" id="HBGJ01007949">
    <property type="protein sequence ID" value="CAD9246657.1"/>
    <property type="molecule type" value="Transcribed_RNA"/>
</dbReference>
<feature type="chain" id="PRO_5030772896" description="Sulfotransferase domain-containing protein" evidence="1">
    <location>
        <begin position="27"/>
        <end position="266"/>
    </location>
</feature>